<dbReference type="InterPro" id="IPR011706">
    <property type="entry name" value="Cu-oxidase_C"/>
</dbReference>
<accession>A0A6P6B5D4</accession>
<reference evidence="6" key="1">
    <citation type="submission" date="2025-08" db="UniProtKB">
        <authorList>
            <consortium name="RefSeq"/>
        </authorList>
    </citation>
    <scope>IDENTIFICATION</scope>
    <source>
        <tissue evidence="6">Fruit stalk</tissue>
    </source>
</reference>
<dbReference type="InterPro" id="IPR045087">
    <property type="entry name" value="Cu-oxidase_fam"/>
</dbReference>
<dbReference type="GeneID" id="111315034"/>
<evidence type="ECO:0000256" key="2">
    <source>
        <dbReference type="ARBA" id="ARBA00023180"/>
    </source>
</evidence>
<evidence type="ECO:0000259" key="4">
    <source>
        <dbReference type="Pfam" id="PF07731"/>
    </source>
</evidence>
<dbReference type="Proteomes" id="UP000515121">
    <property type="component" value="Unplaced"/>
</dbReference>
<dbReference type="PANTHER" id="PTHR11709:SF410">
    <property type="entry name" value="LACCASE"/>
    <property type="match status" value="1"/>
</dbReference>
<name>A0A6P6B5D4_DURZI</name>
<evidence type="ECO:0000313" key="6">
    <source>
        <dbReference type="RefSeq" id="XP_022772389.1"/>
    </source>
</evidence>
<dbReference type="InterPro" id="IPR001117">
    <property type="entry name" value="Cu-oxidase_2nd"/>
</dbReference>
<dbReference type="Pfam" id="PF07731">
    <property type="entry name" value="Cu-oxidase_2"/>
    <property type="match status" value="1"/>
</dbReference>
<evidence type="ECO:0000313" key="5">
    <source>
        <dbReference type="Proteomes" id="UP000515121"/>
    </source>
</evidence>
<dbReference type="PANTHER" id="PTHR11709">
    <property type="entry name" value="MULTI-COPPER OXIDASE"/>
    <property type="match status" value="1"/>
</dbReference>
<dbReference type="GO" id="GO:0005507">
    <property type="term" value="F:copper ion binding"/>
    <property type="evidence" value="ECO:0007669"/>
    <property type="project" value="InterPro"/>
</dbReference>
<sequence>MQVDYEKAYLFRIINAAMNEPKFFTITNHSLILVAQDASYVQRFASDYILINPGQTMDVLVYANQNVGQYYMATRPFSDSSAPPVDFITTGVFQYTNSEGGLNASFITLPARNDTNATNNFISQIRNANVTQNPPLNVPTDIDRRVYIAIATNTMPCNTSECLVLDRFVASLNNVSFVFPRIDILQAYYNSSTNGVFTEDFPLYPPVFYDFTGNLTDLNTRTNLGTRAVVVNYGEAVEIVLQATNLGAGGSHPIHLHGFRFYWVGTGFGNFNNVTDPSTYNLVDPPLINTVHVVGEGWVALRFFASNPGKFSFNFRTLENSSALFL</sequence>
<dbReference type="Gene3D" id="2.60.40.420">
    <property type="entry name" value="Cupredoxins - blue copper proteins"/>
    <property type="match status" value="2"/>
</dbReference>
<evidence type="ECO:0000259" key="3">
    <source>
        <dbReference type="Pfam" id="PF00394"/>
    </source>
</evidence>
<protein>
    <submittedName>
        <fullName evidence="6">Laccase-14-like</fullName>
    </submittedName>
</protein>
<dbReference type="AlphaFoldDB" id="A0A6P6B5D4"/>
<evidence type="ECO:0000256" key="1">
    <source>
        <dbReference type="ARBA" id="ARBA00010609"/>
    </source>
</evidence>
<organism evidence="5 6">
    <name type="scientific">Durio zibethinus</name>
    <name type="common">Durian</name>
    <dbReference type="NCBI Taxonomy" id="66656"/>
    <lineage>
        <taxon>Eukaryota</taxon>
        <taxon>Viridiplantae</taxon>
        <taxon>Streptophyta</taxon>
        <taxon>Embryophyta</taxon>
        <taxon>Tracheophyta</taxon>
        <taxon>Spermatophyta</taxon>
        <taxon>Magnoliopsida</taxon>
        <taxon>eudicotyledons</taxon>
        <taxon>Gunneridae</taxon>
        <taxon>Pentapetalae</taxon>
        <taxon>rosids</taxon>
        <taxon>malvids</taxon>
        <taxon>Malvales</taxon>
        <taxon>Malvaceae</taxon>
        <taxon>Helicteroideae</taxon>
        <taxon>Durio</taxon>
    </lineage>
</organism>
<dbReference type="KEGG" id="dzi:111315034"/>
<feature type="domain" description="Plastocyanin-like" evidence="3">
    <location>
        <begin position="2"/>
        <end position="97"/>
    </location>
</feature>
<gene>
    <name evidence="6" type="primary">LOC111315034</name>
</gene>
<keyword evidence="5" id="KW-1185">Reference proteome</keyword>
<comment type="similarity">
    <text evidence="1">Belongs to the multicopper oxidase family.</text>
</comment>
<dbReference type="SUPFAM" id="SSF49503">
    <property type="entry name" value="Cupredoxins"/>
    <property type="match status" value="2"/>
</dbReference>
<dbReference type="OrthoDB" id="2121828at2759"/>
<dbReference type="RefSeq" id="XP_022772389.1">
    <property type="nucleotide sequence ID" value="XM_022916654.1"/>
</dbReference>
<keyword evidence="2" id="KW-0325">Glycoprotein</keyword>
<dbReference type="Pfam" id="PF00394">
    <property type="entry name" value="Cu-oxidase"/>
    <property type="match status" value="1"/>
</dbReference>
<dbReference type="InterPro" id="IPR008972">
    <property type="entry name" value="Cupredoxin"/>
</dbReference>
<proteinExistence type="inferred from homology"/>
<dbReference type="GO" id="GO:0016491">
    <property type="term" value="F:oxidoreductase activity"/>
    <property type="evidence" value="ECO:0007669"/>
    <property type="project" value="InterPro"/>
</dbReference>
<feature type="domain" description="Plastocyanin-like" evidence="4">
    <location>
        <begin position="201"/>
        <end position="313"/>
    </location>
</feature>